<feature type="compositionally biased region" description="Acidic residues" evidence="4">
    <location>
        <begin position="106"/>
        <end position="123"/>
    </location>
</feature>
<comment type="similarity">
    <text evidence="2">Belongs to the NET family.</text>
</comment>
<sequence length="201" mass="23893">MKESITVREEDKSRWWWFESHKTSKHSHWLHSTLAELDAKTKAMLKLIEGNADSFAQRAETYYKKRPELIAFLQDFYRAHRSLAERFDHLKSSRSACGSTSHTSSELEDADSEIEDPEVDEENAHETWTLEQERLKLIEERDALRKQLLEKDEEKRAVIRQLARTVETLKDDNSSLKRRLAHASLNKRCFWEYKFLRNKIV</sequence>
<evidence type="ECO:0000259" key="5">
    <source>
        <dbReference type="PROSITE" id="PS51774"/>
    </source>
</evidence>
<keyword evidence="7" id="KW-1185">Reference proteome</keyword>
<dbReference type="Proteomes" id="UP000836841">
    <property type="component" value="Chromosome 4"/>
</dbReference>
<reference evidence="6 7" key="1">
    <citation type="submission" date="2022-03" db="EMBL/GenBank/DDBJ databases">
        <authorList>
            <person name="Nunn A."/>
            <person name="Chopra R."/>
            <person name="Nunn A."/>
            <person name="Contreras Garrido A."/>
        </authorList>
    </citation>
    <scope>NUCLEOTIDE SEQUENCE [LARGE SCALE GENOMIC DNA]</scope>
</reference>
<dbReference type="PROSITE" id="PS51774">
    <property type="entry name" value="NAB"/>
    <property type="match status" value="1"/>
</dbReference>
<evidence type="ECO:0000256" key="3">
    <source>
        <dbReference type="SAM" id="Coils"/>
    </source>
</evidence>
<evidence type="ECO:0000256" key="1">
    <source>
        <dbReference type="ARBA" id="ARBA00023054"/>
    </source>
</evidence>
<evidence type="ECO:0000256" key="4">
    <source>
        <dbReference type="SAM" id="MobiDB-lite"/>
    </source>
</evidence>
<dbReference type="InterPro" id="IPR011684">
    <property type="entry name" value="NAB"/>
</dbReference>
<dbReference type="PANTHER" id="PTHR32258:SF28">
    <property type="entry name" value="PROTEIN NETWORKED 3A-RELATED"/>
    <property type="match status" value="1"/>
</dbReference>
<feature type="coiled-coil region" evidence="3">
    <location>
        <begin position="134"/>
        <end position="186"/>
    </location>
</feature>
<feature type="domain" description="NAB" evidence="5">
    <location>
        <begin position="13"/>
        <end position="94"/>
    </location>
</feature>
<keyword evidence="1 3" id="KW-0175">Coiled coil</keyword>
<proteinExistence type="inferred from homology"/>
<dbReference type="PANTHER" id="PTHR32258">
    <property type="entry name" value="PROTEIN NETWORKED 4A"/>
    <property type="match status" value="1"/>
</dbReference>
<name>A0AAU9S546_THLAR</name>
<gene>
    <name evidence="6" type="ORF">TAV2_LOCUS12714</name>
</gene>
<dbReference type="InterPro" id="IPR051861">
    <property type="entry name" value="NET_actin-binding_domain"/>
</dbReference>
<protein>
    <recommendedName>
        <fullName evidence="5">NAB domain-containing protein</fullName>
    </recommendedName>
</protein>
<feature type="compositionally biased region" description="Polar residues" evidence="4">
    <location>
        <begin position="94"/>
        <end position="104"/>
    </location>
</feature>
<evidence type="ECO:0000256" key="2">
    <source>
        <dbReference type="ARBA" id="ARBA00038006"/>
    </source>
</evidence>
<feature type="region of interest" description="Disordered" evidence="4">
    <location>
        <begin position="94"/>
        <end position="126"/>
    </location>
</feature>
<organism evidence="6 7">
    <name type="scientific">Thlaspi arvense</name>
    <name type="common">Field penny-cress</name>
    <dbReference type="NCBI Taxonomy" id="13288"/>
    <lineage>
        <taxon>Eukaryota</taxon>
        <taxon>Viridiplantae</taxon>
        <taxon>Streptophyta</taxon>
        <taxon>Embryophyta</taxon>
        <taxon>Tracheophyta</taxon>
        <taxon>Spermatophyta</taxon>
        <taxon>Magnoliopsida</taxon>
        <taxon>eudicotyledons</taxon>
        <taxon>Gunneridae</taxon>
        <taxon>Pentapetalae</taxon>
        <taxon>rosids</taxon>
        <taxon>malvids</taxon>
        <taxon>Brassicales</taxon>
        <taxon>Brassicaceae</taxon>
        <taxon>Thlaspideae</taxon>
        <taxon>Thlaspi</taxon>
    </lineage>
</organism>
<dbReference type="GO" id="GO:0003779">
    <property type="term" value="F:actin binding"/>
    <property type="evidence" value="ECO:0007669"/>
    <property type="project" value="InterPro"/>
</dbReference>
<evidence type="ECO:0000313" key="7">
    <source>
        <dbReference type="Proteomes" id="UP000836841"/>
    </source>
</evidence>
<dbReference type="Pfam" id="PF07765">
    <property type="entry name" value="KIP1"/>
    <property type="match status" value="1"/>
</dbReference>
<accession>A0AAU9S546</accession>
<evidence type="ECO:0000313" key="6">
    <source>
        <dbReference type="EMBL" id="CAH2057606.1"/>
    </source>
</evidence>
<dbReference type="EMBL" id="OU466860">
    <property type="protein sequence ID" value="CAH2057606.1"/>
    <property type="molecule type" value="Genomic_DNA"/>
</dbReference>
<dbReference type="GO" id="GO:0005774">
    <property type="term" value="C:vacuolar membrane"/>
    <property type="evidence" value="ECO:0007669"/>
    <property type="project" value="TreeGrafter"/>
</dbReference>
<dbReference type="AlphaFoldDB" id="A0AAU9S546"/>